<reference evidence="7" key="2">
    <citation type="submission" date="2019-07" db="EMBL/GenBank/DDBJ databases">
        <authorList>
            <person name="Seetharam A."/>
            <person name="Woodhouse M."/>
            <person name="Cannon E."/>
        </authorList>
    </citation>
    <scope>NUCLEOTIDE SEQUENCE [LARGE SCALE GENOMIC DNA]</scope>
    <source>
        <strain evidence="7">cv. B73</strain>
    </source>
</reference>
<name>A0A804UK98_MAIZE</name>
<keyword evidence="8" id="KW-1185">Reference proteome</keyword>
<keyword evidence="3" id="KW-0328">Glycosyltransferase</keyword>
<dbReference type="InterPro" id="IPR004263">
    <property type="entry name" value="Exostosin"/>
</dbReference>
<evidence type="ECO:0000313" key="7">
    <source>
        <dbReference type="EnsemblPlants" id="Zm00001eb395470_P004"/>
    </source>
</evidence>
<evidence type="ECO:0000256" key="5">
    <source>
        <dbReference type="ARBA" id="ARBA00023034"/>
    </source>
</evidence>
<evidence type="ECO:0000259" key="6">
    <source>
        <dbReference type="Pfam" id="PF03016"/>
    </source>
</evidence>
<keyword evidence="3" id="KW-0808">Transferase</keyword>
<dbReference type="Gramene" id="Zm00001eb395470_T004">
    <property type="protein sequence ID" value="Zm00001eb395470_P004"/>
    <property type="gene ID" value="Zm00001eb395470"/>
</dbReference>
<evidence type="ECO:0000256" key="4">
    <source>
        <dbReference type="ARBA" id="ARBA00022968"/>
    </source>
</evidence>
<accession>A0A804UK98</accession>
<dbReference type="GO" id="GO:0016757">
    <property type="term" value="F:glycosyltransferase activity"/>
    <property type="evidence" value="ECO:0007669"/>
    <property type="project" value="UniProtKB-KW"/>
</dbReference>
<dbReference type="PANTHER" id="PTHR11062">
    <property type="entry name" value="EXOSTOSIN HEPARAN SULFATE GLYCOSYLTRANSFERASE -RELATED"/>
    <property type="match status" value="1"/>
</dbReference>
<keyword evidence="4" id="KW-0812">Transmembrane</keyword>
<dbReference type="Proteomes" id="UP000007305">
    <property type="component" value="Chromosome 9"/>
</dbReference>
<dbReference type="PANTHER" id="PTHR11062:SF198">
    <property type="entry name" value="OS03G0324700 PROTEIN"/>
    <property type="match status" value="1"/>
</dbReference>
<proteinExistence type="inferred from homology"/>
<keyword evidence="4" id="KW-0735">Signal-anchor</keyword>
<evidence type="ECO:0000313" key="8">
    <source>
        <dbReference type="Proteomes" id="UP000007305"/>
    </source>
</evidence>
<evidence type="ECO:0000256" key="3">
    <source>
        <dbReference type="ARBA" id="ARBA00022676"/>
    </source>
</evidence>
<feature type="domain" description="Exostosin GT47" evidence="6">
    <location>
        <begin position="67"/>
        <end position="320"/>
    </location>
</feature>
<evidence type="ECO:0000256" key="1">
    <source>
        <dbReference type="ARBA" id="ARBA00004323"/>
    </source>
</evidence>
<evidence type="ECO:0000256" key="2">
    <source>
        <dbReference type="ARBA" id="ARBA00010271"/>
    </source>
</evidence>
<dbReference type="AlphaFoldDB" id="A0A804UK98"/>
<reference evidence="7" key="3">
    <citation type="submission" date="2021-05" db="UniProtKB">
        <authorList>
            <consortium name="EnsemblPlants"/>
        </authorList>
    </citation>
    <scope>IDENTIFICATION</scope>
    <source>
        <strain evidence="7">cv. B73</strain>
    </source>
</reference>
<comment type="similarity">
    <text evidence="2">Belongs to the glycosyltransferase 47 family.</text>
</comment>
<gene>
    <name evidence="7" type="primary">LOC100192459</name>
</gene>
<dbReference type="GO" id="GO:0000139">
    <property type="term" value="C:Golgi membrane"/>
    <property type="evidence" value="ECO:0007669"/>
    <property type="project" value="UniProtKB-SubCell"/>
</dbReference>
<dbReference type="Pfam" id="PF03016">
    <property type="entry name" value="Exostosin_GT47"/>
    <property type="match status" value="1"/>
</dbReference>
<organism evidence="7 8">
    <name type="scientific">Zea mays</name>
    <name type="common">Maize</name>
    <dbReference type="NCBI Taxonomy" id="4577"/>
    <lineage>
        <taxon>Eukaryota</taxon>
        <taxon>Viridiplantae</taxon>
        <taxon>Streptophyta</taxon>
        <taxon>Embryophyta</taxon>
        <taxon>Tracheophyta</taxon>
        <taxon>Spermatophyta</taxon>
        <taxon>Magnoliopsida</taxon>
        <taxon>Liliopsida</taxon>
        <taxon>Poales</taxon>
        <taxon>Poaceae</taxon>
        <taxon>PACMAD clade</taxon>
        <taxon>Panicoideae</taxon>
        <taxon>Andropogonodae</taxon>
        <taxon>Andropogoneae</taxon>
        <taxon>Tripsacinae</taxon>
        <taxon>Zea</taxon>
    </lineage>
</organism>
<reference evidence="8" key="1">
    <citation type="journal article" date="2009" name="Science">
        <title>The B73 maize genome: complexity, diversity, and dynamics.</title>
        <authorList>
            <person name="Schnable P.S."/>
            <person name="Ware D."/>
            <person name="Fulton R.S."/>
            <person name="Stein J.C."/>
            <person name="Wei F."/>
            <person name="Pasternak S."/>
            <person name="Liang C."/>
            <person name="Zhang J."/>
            <person name="Fulton L."/>
            <person name="Graves T.A."/>
            <person name="Minx P."/>
            <person name="Reily A.D."/>
            <person name="Courtney L."/>
            <person name="Kruchowski S.S."/>
            <person name="Tomlinson C."/>
            <person name="Strong C."/>
            <person name="Delehaunty K."/>
            <person name="Fronick C."/>
            <person name="Courtney B."/>
            <person name="Rock S.M."/>
            <person name="Belter E."/>
            <person name="Du F."/>
            <person name="Kim K."/>
            <person name="Abbott R.M."/>
            <person name="Cotton M."/>
            <person name="Levy A."/>
            <person name="Marchetto P."/>
            <person name="Ochoa K."/>
            <person name="Jackson S.M."/>
            <person name="Gillam B."/>
            <person name="Chen W."/>
            <person name="Yan L."/>
            <person name="Higginbotham J."/>
            <person name="Cardenas M."/>
            <person name="Waligorski J."/>
            <person name="Applebaum E."/>
            <person name="Phelps L."/>
            <person name="Falcone J."/>
            <person name="Kanchi K."/>
            <person name="Thane T."/>
            <person name="Scimone A."/>
            <person name="Thane N."/>
            <person name="Henke J."/>
            <person name="Wang T."/>
            <person name="Ruppert J."/>
            <person name="Shah N."/>
            <person name="Rotter K."/>
            <person name="Hodges J."/>
            <person name="Ingenthron E."/>
            <person name="Cordes M."/>
            <person name="Kohlberg S."/>
            <person name="Sgro J."/>
            <person name="Delgado B."/>
            <person name="Mead K."/>
            <person name="Chinwalla A."/>
            <person name="Leonard S."/>
            <person name="Crouse K."/>
            <person name="Collura K."/>
            <person name="Kudrna D."/>
            <person name="Currie J."/>
            <person name="He R."/>
            <person name="Angelova A."/>
            <person name="Rajasekar S."/>
            <person name="Mueller T."/>
            <person name="Lomeli R."/>
            <person name="Scara G."/>
            <person name="Ko A."/>
            <person name="Delaney K."/>
            <person name="Wissotski M."/>
            <person name="Lopez G."/>
            <person name="Campos D."/>
            <person name="Braidotti M."/>
            <person name="Ashley E."/>
            <person name="Golser W."/>
            <person name="Kim H."/>
            <person name="Lee S."/>
            <person name="Lin J."/>
            <person name="Dujmic Z."/>
            <person name="Kim W."/>
            <person name="Talag J."/>
            <person name="Zuccolo A."/>
            <person name="Fan C."/>
            <person name="Sebastian A."/>
            <person name="Kramer M."/>
            <person name="Spiegel L."/>
            <person name="Nascimento L."/>
            <person name="Zutavern T."/>
            <person name="Miller B."/>
            <person name="Ambroise C."/>
            <person name="Muller S."/>
            <person name="Spooner W."/>
            <person name="Narechania A."/>
            <person name="Ren L."/>
            <person name="Wei S."/>
            <person name="Kumari S."/>
            <person name="Faga B."/>
            <person name="Levy M.J."/>
            <person name="McMahan L."/>
            <person name="Van Buren P."/>
            <person name="Vaughn M.W."/>
            <person name="Ying K."/>
            <person name="Yeh C.-T."/>
            <person name="Emrich S.J."/>
            <person name="Jia Y."/>
            <person name="Kalyanaraman A."/>
            <person name="Hsia A.-P."/>
            <person name="Barbazuk W.B."/>
            <person name="Baucom R.S."/>
            <person name="Brutnell T.P."/>
            <person name="Carpita N.C."/>
            <person name="Chaparro C."/>
            <person name="Chia J.-M."/>
            <person name="Deragon J.-M."/>
            <person name="Estill J.C."/>
            <person name="Fu Y."/>
            <person name="Jeddeloh J.A."/>
            <person name="Han Y."/>
            <person name="Lee H."/>
            <person name="Li P."/>
            <person name="Lisch D.R."/>
            <person name="Liu S."/>
            <person name="Liu Z."/>
            <person name="Nagel D.H."/>
            <person name="McCann M.C."/>
            <person name="SanMiguel P."/>
            <person name="Myers A.M."/>
            <person name="Nettleton D."/>
            <person name="Nguyen J."/>
            <person name="Penning B.W."/>
            <person name="Ponnala L."/>
            <person name="Schneider K.L."/>
            <person name="Schwartz D.C."/>
            <person name="Sharma A."/>
            <person name="Soderlund C."/>
            <person name="Springer N.M."/>
            <person name="Sun Q."/>
            <person name="Wang H."/>
            <person name="Waterman M."/>
            <person name="Westerman R."/>
            <person name="Wolfgruber T.K."/>
            <person name="Yang L."/>
            <person name="Yu Y."/>
            <person name="Zhang L."/>
            <person name="Zhou S."/>
            <person name="Zhu Q."/>
            <person name="Bennetzen J.L."/>
            <person name="Dawe R.K."/>
            <person name="Jiang J."/>
            <person name="Jiang N."/>
            <person name="Presting G.G."/>
            <person name="Wessler S.R."/>
            <person name="Aluru S."/>
            <person name="Martienssen R.A."/>
            <person name="Clifton S.W."/>
            <person name="McCombie W.R."/>
            <person name="Wing R.A."/>
            <person name="Wilson R.K."/>
        </authorList>
    </citation>
    <scope>NUCLEOTIDE SEQUENCE [LARGE SCALE GENOMIC DNA]</scope>
    <source>
        <strain evidence="8">cv. B73</strain>
    </source>
</reference>
<dbReference type="OrthoDB" id="1924787at2759"/>
<dbReference type="InterPro" id="IPR040911">
    <property type="entry name" value="Exostosin_GT47"/>
</dbReference>
<keyword evidence="5" id="KW-0333">Golgi apparatus</keyword>
<sequence>MAAAAACRSPLVWLFALVTALFFFSWYLLLDSAAGPAAARRPNQWLRLGGGGRRSGPGRKCDPAEALLRVFMYDLPPEFHFGLLDWKPPGFGGGVWPDIRDGVPDYPGGLNLQHSIEYWLTLDLLASEQGAPTPCAVARVRHAADADVVFVPFFASLSFNRHSRVVPPARDSEDRALQRRLLEFLAARPEWRRTGGRDHVVLAHHPNGMLDARYRFWPCVFVLCDFGRYPPSVANLDKDVIAPYRHLVANFANDTAGYDDRPTLLYFQGAIYRKDGGFIRQELYYLLKDEKDVHFSFGSVAGNGIEQATQGMRSSKFCLNIADAVKKGFLMNLIKGISREEWTRMWNRLKEVEKHFEYQYPSQTDDAVQMIWKAIARKVPSIRLKINRLQRFSLFETNRTDETLPPSSSWLQNQAP</sequence>
<protein>
    <recommendedName>
        <fullName evidence="6">Exostosin GT47 domain-containing protein</fullName>
    </recommendedName>
</protein>
<comment type="subcellular location">
    <subcellularLocation>
        <location evidence="1">Golgi apparatus membrane</location>
        <topology evidence="1">Single-pass type II membrane protein</topology>
    </subcellularLocation>
</comment>
<dbReference type="EnsemblPlants" id="Zm00001eb395470_T004">
    <property type="protein sequence ID" value="Zm00001eb395470_P004"/>
    <property type="gene ID" value="Zm00001eb395470"/>
</dbReference>